<name>A0A7W7K2D3_9SPHN</name>
<keyword evidence="3" id="KW-1185">Reference proteome</keyword>
<accession>A0A7W7K2D3</accession>
<evidence type="ECO:0000259" key="1">
    <source>
        <dbReference type="Pfam" id="PF01370"/>
    </source>
</evidence>
<evidence type="ECO:0000313" key="2">
    <source>
        <dbReference type="EMBL" id="MBB4839724.1"/>
    </source>
</evidence>
<dbReference type="AlphaFoldDB" id="A0A7W7K2D3"/>
<reference evidence="2 3" key="1">
    <citation type="submission" date="2020-08" db="EMBL/GenBank/DDBJ databases">
        <title>Functional genomics of gut bacteria from endangered species of beetles.</title>
        <authorList>
            <person name="Carlos-Shanley C."/>
        </authorList>
    </citation>
    <scope>NUCLEOTIDE SEQUENCE [LARGE SCALE GENOMIC DNA]</scope>
    <source>
        <strain evidence="2 3">S00224</strain>
    </source>
</reference>
<dbReference type="RefSeq" id="WP_184168059.1">
    <property type="nucleotide sequence ID" value="NZ_JACHLN010000002.1"/>
</dbReference>
<proteinExistence type="predicted"/>
<comment type="caution">
    <text evidence="2">The sequence shown here is derived from an EMBL/GenBank/DDBJ whole genome shotgun (WGS) entry which is preliminary data.</text>
</comment>
<dbReference type="EMBL" id="JACHLN010000002">
    <property type="protein sequence ID" value="MBB4839724.1"/>
    <property type="molecule type" value="Genomic_DNA"/>
</dbReference>
<dbReference type="InterPro" id="IPR001509">
    <property type="entry name" value="Epimerase_deHydtase"/>
</dbReference>
<dbReference type="Proteomes" id="UP000575241">
    <property type="component" value="Unassembled WGS sequence"/>
</dbReference>
<organism evidence="2 3">
    <name type="scientific">Sphingomonas kyeonggiensis</name>
    <dbReference type="NCBI Taxonomy" id="1268553"/>
    <lineage>
        <taxon>Bacteria</taxon>
        <taxon>Pseudomonadati</taxon>
        <taxon>Pseudomonadota</taxon>
        <taxon>Alphaproteobacteria</taxon>
        <taxon>Sphingomonadales</taxon>
        <taxon>Sphingomonadaceae</taxon>
        <taxon>Sphingomonas</taxon>
    </lineage>
</organism>
<feature type="domain" description="NAD-dependent epimerase/dehydratase" evidence="1">
    <location>
        <begin position="17"/>
        <end position="231"/>
    </location>
</feature>
<gene>
    <name evidence="2" type="ORF">HNP52_002793</name>
</gene>
<sequence length="318" mass="33809">MLEPAIARALADTDRPIVITGASGWLGLATLDLLERALGEAFADRVQCFGSAPRDLDLGDGRVVRQHALADLAAVARPGAWVLHFAFLTKDRAEAMDDAAYRAANQQISDTVLAGLDAIDAAAVFVASSGAAYKAEDPAASPEMRLYGAMKREDEDRFADWATARGKRAVIGRIFNITGPFINKHQAYAMASFILDALATRPIEVRAPREVIRGYVAIRELVSLIFALLGDAPSGVTRFDTGGEALELGAVAAVVAEVLRGPGVHRAPVTDPAADRYAGDGEAYAALLARHGIMPIPLGQQVLETADYLQAAGQHVRR</sequence>
<protein>
    <submittedName>
        <fullName evidence="2">Nucleoside-diphosphate-sugar epimerase</fullName>
    </submittedName>
</protein>
<dbReference type="Gene3D" id="3.40.50.720">
    <property type="entry name" value="NAD(P)-binding Rossmann-like Domain"/>
    <property type="match status" value="1"/>
</dbReference>
<evidence type="ECO:0000313" key="3">
    <source>
        <dbReference type="Proteomes" id="UP000575241"/>
    </source>
</evidence>
<dbReference type="SUPFAM" id="SSF51735">
    <property type="entry name" value="NAD(P)-binding Rossmann-fold domains"/>
    <property type="match status" value="1"/>
</dbReference>
<dbReference type="Pfam" id="PF01370">
    <property type="entry name" value="Epimerase"/>
    <property type="match status" value="1"/>
</dbReference>
<dbReference type="InterPro" id="IPR036291">
    <property type="entry name" value="NAD(P)-bd_dom_sf"/>
</dbReference>